<evidence type="ECO:0000313" key="3">
    <source>
        <dbReference type="Proteomes" id="UP000288102"/>
    </source>
</evidence>
<reference evidence="3" key="1">
    <citation type="journal article" date="2019" name="Syst. Appl. Microbiol.">
        <title>Flavobacterium circumlabens sp. nov. and Flavobacterium cupreum sp. nov., two psychrotrophic species isolated from Antarctic environmental samples.</title>
        <authorList>
            <person name="Kralova S."/>
            <person name="Busse H.-J."/>
            <person name="Svec P."/>
            <person name="Maslanova I."/>
            <person name="Stankova E."/>
            <person name="Bartak M."/>
            <person name="Sedlacek I."/>
        </authorList>
    </citation>
    <scope>NUCLEOTIDE SEQUENCE [LARGE SCALE GENOMIC DNA]</scope>
    <source>
        <strain evidence="3">CCM 8825</strain>
    </source>
</reference>
<dbReference type="RefSeq" id="WP_127338705.1">
    <property type="nucleotide sequence ID" value="NZ_QWDM01000007.1"/>
</dbReference>
<dbReference type="EMBL" id="QWDM01000007">
    <property type="protein sequence ID" value="RUT70026.1"/>
    <property type="molecule type" value="Genomic_DNA"/>
</dbReference>
<dbReference type="OrthoDB" id="1048580at2"/>
<dbReference type="AlphaFoldDB" id="A0A434A6Q8"/>
<evidence type="ECO:0000313" key="2">
    <source>
        <dbReference type="EMBL" id="RUT70026.1"/>
    </source>
</evidence>
<name>A0A434A6Q8_9FLAO</name>
<keyword evidence="3" id="KW-1185">Reference proteome</keyword>
<keyword evidence="1" id="KW-0732">Signal</keyword>
<proteinExistence type="predicted"/>
<dbReference type="Proteomes" id="UP000288102">
    <property type="component" value="Unassembled WGS sequence"/>
</dbReference>
<organism evidence="2 3">
    <name type="scientific">Flavobacterium cupreum</name>
    <dbReference type="NCBI Taxonomy" id="2133766"/>
    <lineage>
        <taxon>Bacteria</taxon>
        <taxon>Pseudomonadati</taxon>
        <taxon>Bacteroidota</taxon>
        <taxon>Flavobacteriia</taxon>
        <taxon>Flavobacteriales</taxon>
        <taxon>Flavobacteriaceae</taxon>
        <taxon>Flavobacterium</taxon>
    </lineage>
</organism>
<dbReference type="Gene3D" id="2.180.10.10">
    <property type="entry name" value="RHS repeat-associated core"/>
    <property type="match status" value="1"/>
</dbReference>
<accession>A0A434A6Q8</accession>
<feature type="chain" id="PRO_5019270777" description="Sugar-binding protein" evidence="1">
    <location>
        <begin position="24"/>
        <end position="374"/>
    </location>
</feature>
<evidence type="ECO:0000256" key="1">
    <source>
        <dbReference type="SAM" id="SignalP"/>
    </source>
</evidence>
<comment type="caution">
    <text evidence="2">The sequence shown here is derived from an EMBL/GenBank/DDBJ whole genome shotgun (WGS) entry which is preliminary data.</text>
</comment>
<protein>
    <recommendedName>
        <fullName evidence="4">Sugar-binding protein</fullName>
    </recommendedName>
</protein>
<sequence>MKNKFRKTILVWILLIFTLSASAQGDYTSKMQIKSKAELNLKGPVKSVNTVYSSIKQDLDHKRKFRVFFENDVTKDIAYQFNTDGLVTKKINYHRDEKSLEVMIPTVVFMYEYEPNDSEEKKKFFPFLTPLNSFEVDNFVKTNQHISRVIQTGENGKNSESSGKKEYYYFTYKIENNKITEEKMYKDKPRKMDEKMAALYDEDEKPVPDNLCYLKKFIYDTKGNLVTCTFLRGDPGIEFESYLFDNRFNICRANLKYYYNDKNQLIKKSLDDTKEIFVAETYTYDPENSTVKKLNRTNRLLSYLPSDNVEYTYNENRDILETRFVTEDEINQPLVRYYEYEYDSNKNWIKCKMYLEGNKNEATAIAERKIEYFQ</sequence>
<feature type="signal peptide" evidence="1">
    <location>
        <begin position="1"/>
        <end position="23"/>
    </location>
</feature>
<gene>
    <name evidence="2" type="ORF">D0817_12640</name>
</gene>
<evidence type="ECO:0008006" key="4">
    <source>
        <dbReference type="Google" id="ProtNLM"/>
    </source>
</evidence>